<dbReference type="AlphaFoldDB" id="A0A8B8I3S4"/>
<dbReference type="PANTHER" id="PTHR11559">
    <property type="entry name" value="CARBOXYLESTERASE"/>
    <property type="match status" value="1"/>
</dbReference>
<keyword evidence="8" id="KW-1185">Reference proteome</keyword>
<feature type="chain" id="PRO_5044980019" description="Carboxylic ester hydrolase" evidence="6">
    <location>
        <begin position="18"/>
        <end position="542"/>
    </location>
</feature>
<dbReference type="GeneID" id="113396902"/>
<dbReference type="RefSeq" id="XP_026490766.2">
    <property type="nucleotide sequence ID" value="XM_026634981.2"/>
</dbReference>
<dbReference type="Proteomes" id="UP001652626">
    <property type="component" value="Chromosome 21"/>
</dbReference>
<feature type="signal peptide" evidence="6">
    <location>
        <begin position="1"/>
        <end position="17"/>
    </location>
</feature>
<sequence>MIFQILVIVLGVVFVTGEPQSRLVITAQGPVRGYKQPGDDVYVFHEIPYATAPTGPHKFKAPLPPPSWSEPFEAVQNNIVCPQVPQERHTQGKEIKVQEDCLITNVYVPDTEAKNLPVLIYVHGGAFQYAFGSVKTPINLVKTKKIIAVNFNYRLGLHGFLCLGTEDVPGNAGLKDQVALLRWVQKNIASFGGNPNDVTIAGWSAGASSIDLMVLSPITRGLFHKVIPESAAGISAITIQMDPLENAKFVANKFNFDHGNDINALEAFYKNMSYSNLINADVLSTPNAATLISPCIERDVGDEIFLGENALDILKRGDFPKLPTLYGCTDREGKYRIDNFDTWKDMMNENFSIFLPQDLEFTNDEQKEEVAQEVKQFYFGNQSISEENILSYVDYFTDTMFSYGIARAIKMQAEAGNDKIYLYYYSFVDDDENYIPHTNIRGARHCAQNYAVLDRLPNEENISEENKKMKIIMRDLWLNFITTGEPVTKDSSYPEWPPTDENRSPYMSLNITPELHTSFLHQRVFFWDNIYDKYYKPPVPPH</sequence>
<reference evidence="9" key="1">
    <citation type="submission" date="2025-08" db="UniProtKB">
        <authorList>
            <consortium name="RefSeq"/>
        </authorList>
    </citation>
    <scope>IDENTIFICATION</scope>
    <source>
        <tissue evidence="9">Whole body</tissue>
    </source>
</reference>
<dbReference type="OMA" id="DYFTDTM"/>
<keyword evidence="5" id="KW-0325">Glycoprotein</keyword>
<evidence type="ECO:0000259" key="7">
    <source>
        <dbReference type="Pfam" id="PF00135"/>
    </source>
</evidence>
<evidence type="ECO:0000256" key="5">
    <source>
        <dbReference type="ARBA" id="ARBA00023180"/>
    </source>
</evidence>
<dbReference type="InterPro" id="IPR029058">
    <property type="entry name" value="AB_hydrolase_fold"/>
</dbReference>
<evidence type="ECO:0000256" key="6">
    <source>
        <dbReference type="RuleBase" id="RU361235"/>
    </source>
</evidence>
<dbReference type="InterPro" id="IPR002018">
    <property type="entry name" value="CarbesteraseB"/>
</dbReference>
<dbReference type="PROSITE" id="PS00122">
    <property type="entry name" value="CARBOXYLESTERASE_B_1"/>
    <property type="match status" value="1"/>
</dbReference>
<dbReference type="GO" id="GO:0052689">
    <property type="term" value="F:carboxylic ester hydrolase activity"/>
    <property type="evidence" value="ECO:0007669"/>
    <property type="project" value="UniProtKB-KW"/>
</dbReference>
<accession>A0A8B8I3S4</accession>
<dbReference type="InterPro" id="IPR019826">
    <property type="entry name" value="Carboxylesterase_B_AS"/>
</dbReference>
<keyword evidence="6" id="KW-0732">Signal</keyword>
<keyword evidence="2" id="KW-0719">Serine esterase</keyword>
<comment type="similarity">
    <text evidence="1 6">Belongs to the type-B carboxylesterase/lipase family.</text>
</comment>
<evidence type="ECO:0000256" key="3">
    <source>
        <dbReference type="ARBA" id="ARBA00022801"/>
    </source>
</evidence>
<dbReference type="EC" id="3.1.1.-" evidence="6"/>
<evidence type="ECO:0000256" key="2">
    <source>
        <dbReference type="ARBA" id="ARBA00022487"/>
    </source>
</evidence>
<proteinExistence type="inferred from homology"/>
<dbReference type="InterPro" id="IPR050309">
    <property type="entry name" value="Type-B_Carboxylest/Lipase"/>
</dbReference>
<organism evidence="8 9">
    <name type="scientific">Vanessa tameamea</name>
    <name type="common">Kamehameha butterfly</name>
    <dbReference type="NCBI Taxonomy" id="334116"/>
    <lineage>
        <taxon>Eukaryota</taxon>
        <taxon>Metazoa</taxon>
        <taxon>Ecdysozoa</taxon>
        <taxon>Arthropoda</taxon>
        <taxon>Hexapoda</taxon>
        <taxon>Insecta</taxon>
        <taxon>Pterygota</taxon>
        <taxon>Neoptera</taxon>
        <taxon>Endopterygota</taxon>
        <taxon>Lepidoptera</taxon>
        <taxon>Glossata</taxon>
        <taxon>Ditrysia</taxon>
        <taxon>Papilionoidea</taxon>
        <taxon>Nymphalidae</taxon>
        <taxon>Nymphalinae</taxon>
        <taxon>Vanessa</taxon>
    </lineage>
</organism>
<evidence type="ECO:0000256" key="4">
    <source>
        <dbReference type="ARBA" id="ARBA00023157"/>
    </source>
</evidence>
<dbReference type="Gene3D" id="3.40.50.1820">
    <property type="entry name" value="alpha/beta hydrolase"/>
    <property type="match status" value="1"/>
</dbReference>
<keyword evidence="3 6" id="KW-0378">Hydrolase</keyword>
<name>A0A8B8I3S4_VANTA</name>
<evidence type="ECO:0000256" key="1">
    <source>
        <dbReference type="ARBA" id="ARBA00005964"/>
    </source>
</evidence>
<dbReference type="OrthoDB" id="3200163at2759"/>
<gene>
    <name evidence="9" type="primary">LOC113396902</name>
</gene>
<feature type="domain" description="Carboxylesterase type B" evidence="7">
    <location>
        <begin position="21"/>
        <end position="527"/>
    </location>
</feature>
<dbReference type="Pfam" id="PF00135">
    <property type="entry name" value="COesterase"/>
    <property type="match status" value="1"/>
</dbReference>
<evidence type="ECO:0000313" key="8">
    <source>
        <dbReference type="Proteomes" id="UP001652626"/>
    </source>
</evidence>
<dbReference type="SUPFAM" id="SSF53474">
    <property type="entry name" value="alpha/beta-Hydrolases"/>
    <property type="match status" value="1"/>
</dbReference>
<evidence type="ECO:0000313" key="9">
    <source>
        <dbReference type="RefSeq" id="XP_026490766.2"/>
    </source>
</evidence>
<protein>
    <recommendedName>
        <fullName evidence="6">Carboxylic ester hydrolase</fullName>
        <ecNumber evidence="6">3.1.1.-</ecNumber>
    </recommendedName>
</protein>
<keyword evidence="4" id="KW-1015">Disulfide bond</keyword>